<evidence type="ECO:0000256" key="1">
    <source>
        <dbReference type="ARBA" id="ARBA00007905"/>
    </source>
</evidence>
<feature type="site" description="Lowers pKa of active site Tyr" evidence="5">
    <location>
        <position position="80"/>
    </location>
</feature>
<dbReference type="PANTHER" id="PTHR11732">
    <property type="entry name" value="ALDO/KETO REDUCTASE"/>
    <property type="match status" value="1"/>
</dbReference>
<dbReference type="SUPFAM" id="SSF51430">
    <property type="entry name" value="NAD(P)-linked oxidoreductase"/>
    <property type="match status" value="1"/>
</dbReference>
<dbReference type="InterPro" id="IPR023210">
    <property type="entry name" value="NADP_OxRdtase_dom"/>
</dbReference>
<evidence type="ECO:0000256" key="4">
    <source>
        <dbReference type="PIRSR" id="PIRSR000097-2"/>
    </source>
</evidence>
<dbReference type="KEGG" id="sre:PTSG_10029"/>
<keyword evidence="8" id="KW-1185">Reference proteome</keyword>
<evidence type="ECO:0000313" key="8">
    <source>
        <dbReference type="Proteomes" id="UP000007799"/>
    </source>
</evidence>
<dbReference type="EMBL" id="GL832986">
    <property type="protein sequence ID" value="EGD79463.1"/>
    <property type="molecule type" value="Genomic_DNA"/>
</dbReference>
<evidence type="ECO:0000256" key="3">
    <source>
        <dbReference type="PIRSR" id="PIRSR000097-1"/>
    </source>
</evidence>
<name>F2UPA8_SALR5</name>
<sequence length="328" mass="36705">MSSCPSLVLRSGAKMPQVGLGTWKAGPGVVASVVEEALRAGYRHLDCACDYGNEHEVGQGIKAAIDAGVCKREDIFVTSKLWNTYHHKEHVRPACERTLKDLGLDYIDLYLIHFPISLKFVPFEKRYPPEWIHDPEAANPKMEVDPVPLSETWAAMEELVDAGLVKDIGVSNFNCQLLADLLSYARIKPSVNQVELHPYLTQEFLVRFCKENGVVVTGYSPFGALSYASIGMAKEEESVLNNEVIGKIGEKHGKSPAQVSLRWACQRGYTVVPKSANIDRLKQNLNVFDFELSQEEMEAISGLNRNRRYNDPGVFTELAFNTFYPIHN</sequence>
<reference evidence="7" key="1">
    <citation type="submission" date="2009-08" db="EMBL/GenBank/DDBJ databases">
        <title>Annotation of Salpingoeca rosetta.</title>
        <authorList>
            <consortium name="The Broad Institute Genome Sequencing Platform"/>
            <person name="Russ C."/>
            <person name="Cuomo C."/>
            <person name="Burger G."/>
            <person name="Gray M.W."/>
            <person name="Holland P.W.H."/>
            <person name="King N."/>
            <person name="Lang F.B.F."/>
            <person name="Roger A.J."/>
            <person name="Ruiz-Trillo I."/>
            <person name="Young S.K."/>
            <person name="Zeng Q."/>
            <person name="Gargeya S."/>
            <person name="Alvarado L."/>
            <person name="Berlin A."/>
            <person name="Chapman S.B."/>
            <person name="Chen Z."/>
            <person name="Freedman E."/>
            <person name="Gellesch M."/>
            <person name="Goldberg J."/>
            <person name="Griggs A."/>
            <person name="Gujja S."/>
            <person name="Heilman E."/>
            <person name="Heiman D."/>
            <person name="Howarth C."/>
            <person name="Mehta T."/>
            <person name="Neiman D."/>
            <person name="Pearson M."/>
            <person name="Roberts A."/>
            <person name="Saif S."/>
            <person name="Shea T."/>
            <person name="Shenoy N."/>
            <person name="Sisk P."/>
            <person name="Stolte C."/>
            <person name="Sykes S."/>
            <person name="White J."/>
            <person name="Yandava C."/>
            <person name="Haas B."/>
            <person name="Nusbaum C."/>
            <person name="Birren B."/>
        </authorList>
    </citation>
    <scope>NUCLEOTIDE SEQUENCE [LARGE SCALE GENOMIC DNA]</scope>
    <source>
        <strain evidence="7">ATCC 50818</strain>
    </source>
</reference>
<evidence type="ECO:0000256" key="2">
    <source>
        <dbReference type="ARBA" id="ARBA00023002"/>
    </source>
</evidence>
<dbReference type="GeneID" id="16069486"/>
<dbReference type="FunFam" id="3.20.20.100:FF:000007">
    <property type="entry name" value="NAD(P)H-dependent D-xylose reductase xyl1"/>
    <property type="match status" value="1"/>
</dbReference>
<dbReference type="OMA" id="FMTMKAA"/>
<comment type="similarity">
    <text evidence="1">Belongs to the aldo/keto reductase family.</text>
</comment>
<dbReference type="FunCoup" id="F2UPA8">
    <property type="interactions" value="1322"/>
</dbReference>
<evidence type="ECO:0000256" key="5">
    <source>
        <dbReference type="PIRSR" id="PIRSR000097-3"/>
    </source>
</evidence>
<dbReference type="STRING" id="946362.F2UPA8"/>
<dbReference type="RefSeq" id="XP_004988944.1">
    <property type="nucleotide sequence ID" value="XM_004988887.1"/>
</dbReference>
<feature type="domain" description="NADP-dependent oxidoreductase" evidence="6">
    <location>
        <begin position="18"/>
        <end position="304"/>
    </location>
</feature>
<dbReference type="Proteomes" id="UP000007799">
    <property type="component" value="Unassembled WGS sequence"/>
</dbReference>
<feature type="binding site" evidence="4">
    <location>
        <position position="113"/>
    </location>
    <ligand>
        <name>substrate</name>
    </ligand>
</feature>
<dbReference type="PROSITE" id="PS00798">
    <property type="entry name" value="ALDOKETO_REDUCTASE_1"/>
    <property type="match status" value="1"/>
</dbReference>
<dbReference type="InterPro" id="IPR020471">
    <property type="entry name" value="AKR"/>
</dbReference>
<dbReference type="InParanoid" id="F2UPA8"/>
<dbReference type="PRINTS" id="PR00069">
    <property type="entry name" value="ALDKETRDTASE"/>
</dbReference>
<evidence type="ECO:0000259" key="6">
    <source>
        <dbReference type="Pfam" id="PF00248"/>
    </source>
</evidence>
<feature type="active site" description="Proton donor" evidence="3">
    <location>
        <position position="51"/>
    </location>
</feature>
<organism evidence="8">
    <name type="scientific">Salpingoeca rosetta (strain ATCC 50818 / BSB-021)</name>
    <dbReference type="NCBI Taxonomy" id="946362"/>
    <lineage>
        <taxon>Eukaryota</taxon>
        <taxon>Choanoflagellata</taxon>
        <taxon>Craspedida</taxon>
        <taxon>Salpingoecidae</taxon>
        <taxon>Salpingoeca</taxon>
    </lineage>
</organism>
<gene>
    <name evidence="7" type="ORF">PTSG_10029</name>
</gene>
<dbReference type="Pfam" id="PF00248">
    <property type="entry name" value="Aldo_ket_red"/>
    <property type="match status" value="1"/>
</dbReference>
<dbReference type="PIRSF" id="PIRSF000097">
    <property type="entry name" value="AKR"/>
    <property type="match status" value="1"/>
</dbReference>
<proteinExistence type="inferred from homology"/>
<evidence type="ECO:0000313" key="7">
    <source>
        <dbReference type="EMBL" id="EGD79463.1"/>
    </source>
</evidence>
<dbReference type="Gene3D" id="3.20.20.100">
    <property type="entry name" value="NADP-dependent oxidoreductase domain"/>
    <property type="match status" value="1"/>
</dbReference>
<dbReference type="OrthoDB" id="416253at2759"/>
<dbReference type="InterPro" id="IPR018170">
    <property type="entry name" value="Aldo/ket_reductase_CS"/>
</dbReference>
<dbReference type="GO" id="GO:0016491">
    <property type="term" value="F:oxidoreductase activity"/>
    <property type="evidence" value="ECO:0007669"/>
    <property type="project" value="UniProtKB-KW"/>
</dbReference>
<dbReference type="eggNOG" id="KOG1577">
    <property type="taxonomic scope" value="Eukaryota"/>
</dbReference>
<accession>F2UPA8</accession>
<dbReference type="PROSITE" id="PS00062">
    <property type="entry name" value="ALDOKETO_REDUCTASE_2"/>
    <property type="match status" value="1"/>
</dbReference>
<dbReference type="PROSITE" id="PS00063">
    <property type="entry name" value="ALDOKETO_REDUCTASE_3"/>
    <property type="match status" value="1"/>
</dbReference>
<protein>
    <submittedName>
        <fullName evidence="7">Aldehyde reductase</fullName>
    </submittedName>
</protein>
<dbReference type="InterPro" id="IPR036812">
    <property type="entry name" value="NAD(P)_OxRdtase_dom_sf"/>
</dbReference>
<keyword evidence="2" id="KW-0560">Oxidoreductase</keyword>
<dbReference type="AlphaFoldDB" id="F2UPA8"/>